<evidence type="ECO:0000256" key="8">
    <source>
        <dbReference type="SAM" id="MobiDB-lite"/>
    </source>
</evidence>
<feature type="region of interest" description="Disordered" evidence="8">
    <location>
        <begin position="106"/>
        <end position="134"/>
    </location>
</feature>
<dbReference type="InterPro" id="IPR003369">
    <property type="entry name" value="TatA/B/E"/>
</dbReference>
<dbReference type="Pfam" id="PF02416">
    <property type="entry name" value="TatA_B_E"/>
    <property type="match status" value="1"/>
</dbReference>
<keyword evidence="4" id="KW-0653">Protein transport</keyword>
<evidence type="ECO:0000256" key="6">
    <source>
        <dbReference type="ARBA" id="ARBA00023010"/>
    </source>
</evidence>
<dbReference type="Gene3D" id="1.20.5.3310">
    <property type="match status" value="1"/>
</dbReference>
<dbReference type="Proteomes" id="UP001354931">
    <property type="component" value="Unassembled WGS sequence"/>
</dbReference>
<evidence type="ECO:0000256" key="2">
    <source>
        <dbReference type="ARBA" id="ARBA00022448"/>
    </source>
</evidence>
<comment type="caution">
    <text evidence="9">The sequence shown here is derived from an EMBL/GenBank/DDBJ whole genome shotgun (WGS) entry which is preliminary data.</text>
</comment>
<comment type="subcellular location">
    <subcellularLocation>
        <location evidence="1">Membrane</location>
        <topology evidence="1">Single-pass membrane protein</topology>
    </subcellularLocation>
</comment>
<evidence type="ECO:0000256" key="3">
    <source>
        <dbReference type="ARBA" id="ARBA00022692"/>
    </source>
</evidence>
<organism evidence="9 10">
    <name type="scientific">Streptomyces endophyticus</name>
    <dbReference type="NCBI Taxonomy" id="714166"/>
    <lineage>
        <taxon>Bacteria</taxon>
        <taxon>Bacillati</taxon>
        <taxon>Actinomycetota</taxon>
        <taxon>Actinomycetes</taxon>
        <taxon>Kitasatosporales</taxon>
        <taxon>Streptomycetaceae</taxon>
        <taxon>Streptomyces</taxon>
    </lineage>
</organism>
<dbReference type="NCBIfam" id="NF002377">
    <property type="entry name" value="PRK01371.1-4"/>
    <property type="match status" value="1"/>
</dbReference>
<accession>A0ABU6F1Q5</accession>
<keyword evidence="10" id="KW-1185">Reference proteome</keyword>
<evidence type="ECO:0000256" key="4">
    <source>
        <dbReference type="ARBA" id="ARBA00022927"/>
    </source>
</evidence>
<gene>
    <name evidence="9" type="ORF">OKJ99_08550</name>
</gene>
<name>A0ABU6F1Q5_9ACTN</name>
<evidence type="ECO:0000256" key="5">
    <source>
        <dbReference type="ARBA" id="ARBA00022989"/>
    </source>
</evidence>
<dbReference type="EMBL" id="JAOZYC010000057">
    <property type="protein sequence ID" value="MEB8337562.1"/>
    <property type="molecule type" value="Genomic_DNA"/>
</dbReference>
<keyword evidence="3" id="KW-0812">Transmembrane</keyword>
<keyword evidence="2" id="KW-0813">Transport</keyword>
<keyword evidence="7" id="KW-0472">Membrane</keyword>
<evidence type="ECO:0000256" key="7">
    <source>
        <dbReference type="ARBA" id="ARBA00023136"/>
    </source>
</evidence>
<dbReference type="RefSeq" id="WP_326015236.1">
    <property type="nucleotide sequence ID" value="NZ_JAOZYC010000057.1"/>
</dbReference>
<proteinExistence type="predicted"/>
<keyword evidence="6" id="KW-0811">Translocation</keyword>
<sequence length="134" mass="14524">MFSDVGPLELVTIAVIGVLLFGPDKLPEFLQNAARTVQKIRELSDSAQQEIRSDLGPEFQDFDVRDLHPKAFVRKHVLSGDTGLGRELDAIQEALDPRRELTDAADSLQGAVSLAKPTTSPGDTRPAAFDPDAT</sequence>
<evidence type="ECO:0000256" key="1">
    <source>
        <dbReference type="ARBA" id="ARBA00004167"/>
    </source>
</evidence>
<keyword evidence="5" id="KW-1133">Transmembrane helix</keyword>
<dbReference type="PRINTS" id="PR01506">
    <property type="entry name" value="TATBPROTEIN"/>
</dbReference>
<reference evidence="9 10" key="1">
    <citation type="submission" date="2022-10" db="EMBL/GenBank/DDBJ databases">
        <authorList>
            <person name="Xie J."/>
            <person name="Shen N."/>
        </authorList>
    </citation>
    <scope>NUCLEOTIDE SEQUENCE [LARGE SCALE GENOMIC DNA]</scope>
    <source>
        <strain evidence="9 10">YIM65594</strain>
    </source>
</reference>
<evidence type="ECO:0000313" key="9">
    <source>
        <dbReference type="EMBL" id="MEB8337562.1"/>
    </source>
</evidence>
<protein>
    <submittedName>
        <fullName evidence="9">Sec-independent translocase</fullName>
    </submittedName>
</protein>
<evidence type="ECO:0000313" key="10">
    <source>
        <dbReference type="Proteomes" id="UP001354931"/>
    </source>
</evidence>